<dbReference type="InterPro" id="IPR006860">
    <property type="entry name" value="FecR"/>
</dbReference>
<evidence type="ECO:0000313" key="2">
    <source>
        <dbReference type="EMBL" id="CAB3690504.1"/>
    </source>
</evidence>
<dbReference type="PANTHER" id="PTHR30273:SF2">
    <property type="entry name" value="PROTEIN FECR"/>
    <property type="match status" value="1"/>
</dbReference>
<dbReference type="GO" id="GO:0016989">
    <property type="term" value="F:sigma factor antagonist activity"/>
    <property type="evidence" value="ECO:0007669"/>
    <property type="project" value="TreeGrafter"/>
</dbReference>
<name>A0A6J5B4X1_9BURK</name>
<dbReference type="EMBL" id="CADIJR010000062">
    <property type="protein sequence ID" value="CAB3690504.1"/>
    <property type="molecule type" value="Genomic_DNA"/>
</dbReference>
<accession>A0A6J5B4X1</accession>
<keyword evidence="3" id="KW-1185">Reference proteome</keyword>
<dbReference type="Gene3D" id="2.60.120.1440">
    <property type="match status" value="1"/>
</dbReference>
<evidence type="ECO:0000259" key="1">
    <source>
        <dbReference type="Pfam" id="PF04773"/>
    </source>
</evidence>
<dbReference type="PANTHER" id="PTHR30273">
    <property type="entry name" value="PERIPLASMIC SIGNAL SENSOR AND SIGMA FACTOR ACTIVATOR FECR-RELATED"/>
    <property type="match status" value="1"/>
</dbReference>
<organism evidence="2 3">
    <name type="scientific">Achromobacter insuavis</name>
    <dbReference type="NCBI Taxonomy" id="1287735"/>
    <lineage>
        <taxon>Bacteria</taxon>
        <taxon>Pseudomonadati</taxon>
        <taxon>Pseudomonadota</taxon>
        <taxon>Betaproteobacteria</taxon>
        <taxon>Burkholderiales</taxon>
        <taxon>Alcaligenaceae</taxon>
        <taxon>Achromobacter</taxon>
    </lineage>
</organism>
<proteinExistence type="predicted"/>
<feature type="domain" description="FecR protein" evidence="1">
    <location>
        <begin position="18"/>
        <end position="114"/>
    </location>
</feature>
<gene>
    <name evidence="2" type="primary">fecR_28</name>
    <name evidence="2" type="ORF">LMG26845_04718</name>
</gene>
<dbReference type="InterPro" id="IPR012373">
    <property type="entry name" value="Ferrdict_sens_TM"/>
</dbReference>
<reference evidence="2 3" key="1">
    <citation type="submission" date="2020-04" db="EMBL/GenBank/DDBJ databases">
        <authorList>
            <person name="De Canck E."/>
        </authorList>
    </citation>
    <scope>NUCLEOTIDE SEQUENCE [LARGE SCALE GENOMIC DNA]</scope>
    <source>
        <strain evidence="2 3">LMG 26845</strain>
    </source>
</reference>
<dbReference type="AlphaFoldDB" id="A0A6J5B4X1"/>
<protein>
    <submittedName>
        <fullName evidence="2">Protein FecR</fullName>
    </submittedName>
</protein>
<sequence>MLWTVFALLPAAPQYRAQYATAPGEQQEIRLPDGSRLILDSSTRVEIAFYPKRREVTMAEGQAMFEVQPDAVRPFDVVSDQVRVTVVGTRFNVRHTPSVPGYAGLQVEVAAGHVRVAPEHPAGWWQFWLPDSRRYRADLIAGQRLAVSAAGVPGRVTPIDAAAVAPWLDHRLAFDNATLAQVLAEFGRYGHPAPALSDPGVAALRLTGTFDSRNPAGFYRVLPQALPVRVDTRNDPPTLEPAR</sequence>
<dbReference type="Proteomes" id="UP000507979">
    <property type="component" value="Unassembled WGS sequence"/>
</dbReference>
<dbReference type="Pfam" id="PF04773">
    <property type="entry name" value="FecR"/>
    <property type="match status" value="1"/>
</dbReference>
<evidence type="ECO:0000313" key="3">
    <source>
        <dbReference type="Proteomes" id="UP000507979"/>
    </source>
</evidence>